<feature type="region of interest" description="Disordered" evidence="1">
    <location>
        <begin position="72"/>
        <end position="170"/>
    </location>
</feature>
<keyword evidence="3" id="KW-1185">Reference proteome</keyword>
<proteinExistence type="predicted"/>
<comment type="caution">
    <text evidence="2">The sequence shown here is derived from an EMBL/GenBank/DDBJ whole genome shotgun (WGS) entry which is preliminary data.</text>
</comment>
<evidence type="ECO:0000313" key="2">
    <source>
        <dbReference type="EMBL" id="KAJ2682047.1"/>
    </source>
</evidence>
<dbReference type="EMBL" id="JANBTX010000492">
    <property type="protein sequence ID" value="KAJ2682047.1"/>
    <property type="molecule type" value="Genomic_DNA"/>
</dbReference>
<dbReference type="AlphaFoldDB" id="A0A9W8G8Q1"/>
<sequence length="200" mass="21203">MLSNGISTRLQRLQSAKQCRTCHEGPPPQTALAGAMSIGHEWPTTATTHTVVVPARNGLAADLIKKFNQMSVATSDRPATVGRSAASSKRALRKSAYPSLRMSAASDEESDSDSLTAAPEAADDSASLNYDDSHSCASMASESSTAVGEEPYAGFEEAESEASASKGTSPFLSDSELNRALLEIHEFSRNMNICLLDDEM</sequence>
<gene>
    <name evidence="2" type="ORF">IWW39_006149</name>
</gene>
<name>A0A9W8G8Q1_9FUNG</name>
<reference evidence="2" key="1">
    <citation type="submission" date="2022-07" db="EMBL/GenBank/DDBJ databases">
        <title>Phylogenomic reconstructions and comparative analyses of Kickxellomycotina fungi.</title>
        <authorList>
            <person name="Reynolds N.K."/>
            <person name="Stajich J.E."/>
            <person name="Barry K."/>
            <person name="Grigoriev I.V."/>
            <person name="Crous P."/>
            <person name="Smith M.E."/>
        </authorList>
    </citation>
    <scope>NUCLEOTIDE SEQUENCE</scope>
    <source>
        <strain evidence="2">CBS 109367</strain>
    </source>
</reference>
<dbReference type="Proteomes" id="UP001151516">
    <property type="component" value="Unassembled WGS sequence"/>
</dbReference>
<evidence type="ECO:0000313" key="3">
    <source>
        <dbReference type="Proteomes" id="UP001151516"/>
    </source>
</evidence>
<feature type="compositionally biased region" description="Low complexity" evidence="1">
    <location>
        <begin position="135"/>
        <end position="146"/>
    </location>
</feature>
<dbReference type="OrthoDB" id="5524774at2759"/>
<accession>A0A9W8G8Q1</accession>
<protein>
    <submittedName>
        <fullName evidence="2">Uncharacterized protein</fullName>
    </submittedName>
</protein>
<evidence type="ECO:0000256" key="1">
    <source>
        <dbReference type="SAM" id="MobiDB-lite"/>
    </source>
</evidence>
<organism evidence="2 3">
    <name type="scientific">Coemansia spiralis</name>
    <dbReference type="NCBI Taxonomy" id="417178"/>
    <lineage>
        <taxon>Eukaryota</taxon>
        <taxon>Fungi</taxon>
        <taxon>Fungi incertae sedis</taxon>
        <taxon>Zoopagomycota</taxon>
        <taxon>Kickxellomycotina</taxon>
        <taxon>Kickxellomycetes</taxon>
        <taxon>Kickxellales</taxon>
        <taxon>Kickxellaceae</taxon>
        <taxon>Coemansia</taxon>
    </lineage>
</organism>